<evidence type="ECO:0000313" key="4">
    <source>
        <dbReference type="Proteomes" id="UP000719412"/>
    </source>
</evidence>
<name>A0A8J6H9S6_TENMO</name>
<dbReference type="EMBL" id="JABDTM020027745">
    <property type="protein sequence ID" value="KAH0810047.1"/>
    <property type="molecule type" value="Genomic_DNA"/>
</dbReference>
<dbReference type="InterPro" id="IPR000477">
    <property type="entry name" value="RT_dom"/>
</dbReference>
<gene>
    <name evidence="3" type="ORF">GEV33_012744</name>
</gene>
<feature type="domain" description="Reverse transcriptase" evidence="2">
    <location>
        <begin position="250"/>
        <end position="508"/>
    </location>
</feature>
<reference evidence="3" key="2">
    <citation type="submission" date="2021-08" db="EMBL/GenBank/DDBJ databases">
        <authorList>
            <person name="Eriksson T."/>
        </authorList>
    </citation>
    <scope>NUCLEOTIDE SEQUENCE</scope>
    <source>
        <strain evidence="3">Stoneville</strain>
        <tissue evidence="3">Whole head</tissue>
    </source>
</reference>
<evidence type="ECO:0000259" key="2">
    <source>
        <dbReference type="PROSITE" id="PS50878"/>
    </source>
</evidence>
<sequence>MPRRIFDGAKNALLQKRIHQIRRDLAKPEVNSILTKEGKFAITPRLIPFEDIIANLDDLDKDIIEDEVDIKSIKKTSGQSKSKLQFLVKSSQVRVNYNKTALLITNTPLAPNFLKTLQVAANSTSINYAPINRKTAGPLSAPKKPTFSVVIRDVPQDISADDIATLCPSLSIRIASPKPSNKSTKSPTTPISMIRSVNNFRRNPPNHLLRLLPEDDSLVVEAPGPDEVKGPTFKNLPRTAIVALTVIFNNCMRAHRFPPAWKHATTVMIPKPGKDPANPLSYRAISLLNIAGKVFKKILSTRLKNFLEINNLLPPEQFGFRSERSTINPILEFHTDTTRHANLKEHTLAVFLDIERDFDRVWHDGLVQKLIKIPINPNFIQLIDSFLSNRLHPFPPSLYCIIQRFSCYRCPPDKDQTLRRRHRRVDKPEKPRDRRQDPTEPPERHHHLDKHLENQAKPAQIPVHLNVLLRSQQLQVRHQAPHLLLNNQAIPKLQHIRYLDDNSDSIFD</sequence>
<dbReference type="Pfam" id="PF00078">
    <property type="entry name" value="RVT_1"/>
    <property type="match status" value="1"/>
</dbReference>
<proteinExistence type="predicted"/>
<evidence type="ECO:0000313" key="3">
    <source>
        <dbReference type="EMBL" id="KAH0810047.1"/>
    </source>
</evidence>
<comment type="caution">
    <text evidence="3">The sequence shown here is derived from an EMBL/GenBank/DDBJ whole genome shotgun (WGS) entry which is preliminary data.</text>
</comment>
<keyword evidence="4" id="KW-1185">Reference proteome</keyword>
<dbReference type="PROSITE" id="PS50878">
    <property type="entry name" value="RT_POL"/>
    <property type="match status" value="1"/>
</dbReference>
<dbReference type="CDD" id="cd01650">
    <property type="entry name" value="RT_nLTR_like"/>
    <property type="match status" value="1"/>
</dbReference>
<reference evidence="3" key="1">
    <citation type="journal article" date="2020" name="J Insects Food Feed">
        <title>The yellow mealworm (Tenebrio molitor) genome: a resource for the emerging insects as food and feed industry.</title>
        <authorList>
            <person name="Eriksson T."/>
            <person name="Andere A."/>
            <person name="Kelstrup H."/>
            <person name="Emery V."/>
            <person name="Picard C."/>
        </authorList>
    </citation>
    <scope>NUCLEOTIDE SEQUENCE</scope>
    <source>
        <strain evidence="3">Stoneville</strain>
        <tissue evidence="3">Whole head</tissue>
    </source>
</reference>
<feature type="region of interest" description="Disordered" evidence="1">
    <location>
        <begin position="418"/>
        <end position="447"/>
    </location>
</feature>
<dbReference type="Proteomes" id="UP000719412">
    <property type="component" value="Unassembled WGS sequence"/>
</dbReference>
<protein>
    <recommendedName>
        <fullName evidence="2">Reverse transcriptase domain-containing protein</fullName>
    </recommendedName>
</protein>
<dbReference type="AlphaFoldDB" id="A0A8J6H9S6"/>
<organism evidence="3 4">
    <name type="scientific">Tenebrio molitor</name>
    <name type="common">Yellow mealworm beetle</name>
    <dbReference type="NCBI Taxonomy" id="7067"/>
    <lineage>
        <taxon>Eukaryota</taxon>
        <taxon>Metazoa</taxon>
        <taxon>Ecdysozoa</taxon>
        <taxon>Arthropoda</taxon>
        <taxon>Hexapoda</taxon>
        <taxon>Insecta</taxon>
        <taxon>Pterygota</taxon>
        <taxon>Neoptera</taxon>
        <taxon>Endopterygota</taxon>
        <taxon>Coleoptera</taxon>
        <taxon>Polyphaga</taxon>
        <taxon>Cucujiformia</taxon>
        <taxon>Tenebrionidae</taxon>
        <taxon>Tenebrio</taxon>
    </lineage>
</organism>
<evidence type="ECO:0000256" key="1">
    <source>
        <dbReference type="SAM" id="MobiDB-lite"/>
    </source>
</evidence>
<accession>A0A8J6H9S6</accession>
<feature type="compositionally biased region" description="Basic and acidic residues" evidence="1">
    <location>
        <begin position="426"/>
        <end position="443"/>
    </location>
</feature>
<dbReference type="PANTHER" id="PTHR19446">
    <property type="entry name" value="REVERSE TRANSCRIPTASES"/>
    <property type="match status" value="1"/>
</dbReference>